<evidence type="ECO:0000313" key="2">
    <source>
        <dbReference type="Proteomes" id="UP000182715"/>
    </source>
</evidence>
<name>A0A0H5QEE9_NEIMI</name>
<protein>
    <submittedName>
        <fullName evidence="1">Uncharacterized protein</fullName>
    </submittedName>
</protein>
<dbReference type="Proteomes" id="UP000182715">
    <property type="component" value="Unassembled WGS sequence"/>
</dbReference>
<evidence type="ECO:0000313" key="1">
    <source>
        <dbReference type="EMBL" id="CRZ00319.1"/>
    </source>
</evidence>
<dbReference type="AlphaFoldDB" id="A0A0H5QEE9"/>
<organism evidence="1 2">
    <name type="scientific">Neisseria meningitidis serogroup B</name>
    <dbReference type="NCBI Taxonomy" id="491"/>
    <lineage>
        <taxon>Bacteria</taxon>
        <taxon>Pseudomonadati</taxon>
        <taxon>Pseudomonadota</taxon>
        <taxon>Betaproteobacteria</taxon>
        <taxon>Neisseriales</taxon>
        <taxon>Neisseriaceae</taxon>
        <taxon>Neisseria</taxon>
    </lineage>
</organism>
<proteinExistence type="predicted"/>
<accession>A0A0H5QEE9</accession>
<dbReference type="EMBL" id="CVTF01000131">
    <property type="protein sequence ID" value="CRZ00319.1"/>
    <property type="molecule type" value="Genomic_DNA"/>
</dbReference>
<reference evidence="1 2" key="1">
    <citation type="submission" date="2014-11" db="EMBL/GenBank/DDBJ databases">
        <authorList>
            <person name="Diene M.Seydina."/>
        </authorList>
    </citation>
    <scope>NUCLEOTIDE SEQUENCE [LARGE SCALE GENOMIC DNA]</scope>
    <source>
        <strain evidence="1 2">Neisseria meningitidis CHUV</strain>
    </source>
</reference>
<sequence length="38" mass="4317">MSMWIILREDIGSSEDKRDILLPASGKFQIYAPIDLPP</sequence>